<feature type="signal peptide" evidence="2">
    <location>
        <begin position="1"/>
        <end position="19"/>
    </location>
</feature>
<keyword evidence="5" id="KW-1185">Reference proteome</keyword>
<dbReference type="SUPFAM" id="SSF56925">
    <property type="entry name" value="OMPA-like"/>
    <property type="match status" value="1"/>
</dbReference>
<sequence length="225" mass="24729">MKKIFILLFGITFSFSALAQSNPEGNSNVTNRLPKNHNLEGGGDADNSGFGIKGGVNFNQLRGSDKSNLHDFSNKTTWHAGIYGQFQVRNSNFFSIQSEALFNRHAFTSDSLDVKMDNLEVPLLFVFNVLDNVSLHVGPYAGVLLTVKEDGVEKGESVKKMMNSFNYGLAGGVEAKISFARVGARYNLGLNDIYKDSRVVDRLNNKVVSDLKNGAFQVYIGVGFE</sequence>
<protein>
    <submittedName>
        <fullName evidence="4">PorT family protein</fullName>
    </submittedName>
</protein>
<feature type="domain" description="Outer membrane protein beta-barrel" evidence="3">
    <location>
        <begin position="47"/>
        <end position="194"/>
    </location>
</feature>
<comment type="caution">
    <text evidence="4">The sequence shown here is derived from an EMBL/GenBank/DDBJ whole genome shotgun (WGS) entry which is preliminary data.</text>
</comment>
<organism evidence="4 5">
    <name type="scientific">Adhaeribacter soli</name>
    <dbReference type="NCBI Taxonomy" id="2607655"/>
    <lineage>
        <taxon>Bacteria</taxon>
        <taxon>Pseudomonadati</taxon>
        <taxon>Bacteroidota</taxon>
        <taxon>Cytophagia</taxon>
        <taxon>Cytophagales</taxon>
        <taxon>Hymenobacteraceae</taxon>
        <taxon>Adhaeribacter</taxon>
    </lineage>
</organism>
<dbReference type="Pfam" id="PF13568">
    <property type="entry name" value="OMP_b-brl_2"/>
    <property type="match status" value="1"/>
</dbReference>
<evidence type="ECO:0000259" key="3">
    <source>
        <dbReference type="Pfam" id="PF13568"/>
    </source>
</evidence>
<evidence type="ECO:0000256" key="1">
    <source>
        <dbReference type="SAM" id="MobiDB-lite"/>
    </source>
</evidence>
<gene>
    <name evidence="4" type="ORF">F0P94_19155</name>
</gene>
<dbReference type="EMBL" id="VTWT01000014">
    <property type="protein sequence ID" value="KAA9325027.1"/>
    <property type="molecule type" value="Genomic_DNA"/>
</dbReference>
<proteinExistence type="predicted"/>
<dbReference type="RefSeq" id="WP_150906107.1">
    <property type="nucleotide sequence ID" value="NZ_VTWT01000014.1"/>
</dbReference>
<dbReference type="Proteomes" id="UP000326570">
    <property type="component" value="Unassembled WGS sequence"/>
</dbReference>
<keyword evidence="2" id="KW-0732">Signal</keyword>
<feature type="chain" id="PRO_5025002606" evidence="2">
    <location>
        <begin position="20"/>
        <end position="225"/>
    </location>
</feature>
<feature type="region of interest" description="Disordered" evidence="1">
    <location>
        <begin position="24"/>
        <end position="46"/>
    </location>
</feature>
<evidence type="ECO:0000313" key="5">
    <source>
        <dbReference type="Proteomes" id="UP000326570"/>
    </source>
</evidence>
<accession>A0A5N1IM89</accession>
<dbReference type="InterPro" id="IPR011250">
    <property type="entry name" value="OMP/PagP_B-barrel"/>
</dbReference>
<evidence type="ECO:0000256" key="2">
    <source>
        <dbReference type="SAM" id="SignalP"/>
    </source>
</evidence>
<dbReference type="InterPro" id="IPR025665">
    <property type="entry name" value="Beta-barrel_OMP_2"/>
</dbReference>
<feature type="compositionally biased region" description="Polar residues" evidence="1">
    <location>
        <begin position="24"/>
        <end position="33"/>
    </location>
</feature>
<evidence type="ECO:0000313" key="4">
    <source>
        <dbReference type="EMBL" id="KAA9325027.1"/>
    </source>
</evidence>
<name>A0A5N1IM89_9BACT</name>
<reference evidence="4 5" key="1">
    <citation type="submission" date="2019-09" db="EMBL/GenBank/DDBJ databases">
        <title>Genome sequence of Adhaeribacter sp. M2.</title>
        <authorList>
            <person name="Srinivasan S."/>
        </authorList>
    </citation>
    <scope>NUCLEOTIDE SEQUENCE [LARGE SCALE GENOMIC DNA]</scope>
    <source>
        <strain evidence="4 5">M2</strain>
    </source>
</reference>
<dbReference type="AlphaFoldDB" id="A0A5N1IM89"/>